<name>A0A4Y2GM43_ARAVE</name>
<gene>
    <name evidence="1" type="ORF">AVEN_208590_1</name>
</gene>
<comment type="caution">
    <text evidence="1">The sequence shown here is derived from an EMBL/GenBank/DDBJ whole genome shotgun (WGS) entry which is preliminary data.</text>
</comment>
<dbReference type="EMBL" id="BGPR01001451">
    <property type="protein sequence ID" value="GBM54247.1"/>
    <property type="molecule type" value="Genomic_DNA"/>
</dbReference>
<keyword evidence="2" id="KW-1185">Reference proteome</keyword>
<evidence type="ECO:0000313" key="2">
    <source>
        <dbReference type="Proteomes" id="UP000499080"/>
    </source>
</evidence>
<reference evidence="1 2" key="1">
    <citation type="journal article" date="2019" name="Sci. Rep.">
        <title>Orb-weaving spider Araneus ventricosus genome elucidates the spidroin gene catalogue.</title>
        <authorList>
            <person name="Kono N."/>
            <person name="Nakamura H."/>
            <person name="Ohtoshi R."/>
            <person name="Moran D.A.P."/>
            <person name="Shinohara A."/>
            <person name="Yoshida Y."/>
            <person name="Fujiwara M."/>
            <person name="Mori M."/>
            <person name="Tomita M."/>
            <person name="Arakawa K."/>
        </authorList>
    </citation>
    <scope>NUCLEOTIDE SEQUENCE [LARGE SCALE GENOMIC DNA]</scope>
</reference>
<protein>
    <submittedName>
        <fullName evidence="1">Uncharacterized protein</fullName>
    </submittedName>
</protein>
<evidence type="ECO:0000313" key="1">
    <source>
        <dbReference type="EMBL" id="GBM54247.1"/>
    </source>
</evidence>
<proteinExistence type="predicted"/>
<organism evidence="1 2">
    <name type="scientific">Araneus ventricosus</name>
    <name type="common">Orbweaver spider</name>
    <name type="synonym">Epeira ventricosa</name>
    <dbReference type="NCBI Taxonomy" id="182803"/>
    <lineage>
        <taxon>Eukaryota</taxon>
        <taxon>Metazoa</taxon>
        <taxon>Ecdysozoa</taxon>
        <taxon>Arthropoda</taxon>
        <taxon>Chelicerata</taxon>
        <taxon>Arachnida</taxon>
        <taxon>Araneae</taxon>
        <taxon>Araneomorphae</taxon>
        <taxon>Entelegynae</taxon>
        <taxon>Araneoidea</taxon>
        <taxon>Araneidae</taxon>
        <taxon>Araneus</taxon>
    </lineage>
</organism>
<sequence>MGEDLQKFSGSRVMRTIAIGRLPIRNLPKINLDTVKSVSDVGPCAFTPVQTPTGRPCPPYDIMSRSTQLGLGVNLVIRSQFKIPIHFRNSSRVSSKWIINIPKLNYIIVIQSLYTFLEYPVFQKTR</sequence>
<dbReference type="AlphaFoldDB" id="A0A4Y2GM43"/>
<accession>A0A4Y2GM43</accession>
<dbReference type="Proteomes" id="UP000499080">
    <property type="component" value="Unassembled WGS sequence"/>
</dbReference>